<gene>
    <name evidence="2" type="ORF">RIF29_40691</name>
</gene>
<protein>
    <submittedName>
        <fullName evidence="2">Uncharacterized protein</fullName>
    </submittedName>
</protein>
<feature type="transmembrane region" description="Helical" evidence="1">
    <location>
        <begin position="52"/>
        <end position="70"/>
    </location>
</feature>
<reference evidence="2 3" key="1">
    <citation type="submission" date="2024-01" db="EMBL/GenBank/DDBJ databases">
        <title>The genomes of 5 underutilized Papilionoideae crops provide insights into root nodulation and disease resistanc.</title>
        <authorList>
            <person name="Yuan L."/>
        </authorList>
    </citation>
    <scope>NUCLEOTIDE SEQUENCE [LARGE SCALE GENOMIC DNA]</scope>
    <source>
        <strain evidence="2">ZHUSHIDOU_FW_LH</strain>
        <tissue evidence="2">Leaf</tissue>
    </source>
</reference>
<dbReference type="EMBL" id="JAYWIO010000008">
    <property type="protein sequence ID" value="KAK7245839.1"/>
    <property type="molecule type" value="Genomic_DNA"/>
</dbReference>
<name>A0AAN9E3N2_CROPI</name>
<comment type="caution">
    <text evidence="2">The sequence shown here is derived from an EMBL/GenBank/DDBJ whole genome shotgun (WGS) entry which is preliminary data.</text>
</comment>
<accession>A0AAN9E3N2</accession>
<proteinExistence type="predicted"/>
<dbReference type="Proteomes" id="UP001372338">
    <property type="component" value="Unassembled WGS sequence"/>
</dbReference>
<evidence type="ECO:0000313" key="2">
    <source>
        <dbReference type="EMBL" id="KAK7245839.1"/>
    </source>
</evidence>
<evidence type="ECO:0000256" key="1">
    <source>
        <dbReference type="SAM" id="Phobius"/>
    </source>
</evidence>
<keyword evidence="1" id="KW-0472">Membrane</keyword>
<keyword evidence="1" id="KW-1133">Transmembrane helix</keyword>
<sequence length="76" mass="8932">MNDTNIIVRGFNYDDSIVNYTKITVQFSIKQKKTPSASRQKRQRVQLHHPPSFLPSIFPFFFLFQFSYSLSLSSQL</sequence>
<keyword evidence="1" id="KW-0812">Transmembrane</keyword>
<organism evidence="2 3">
    <name type="scientific">Crotalaria pallida</name>
    <name type="common">Smooth rattlebox</name>
    <name type="synonym">Crotalaria striata</name>
    <dbReference type="NCBI Taxonomy" id="3830"/>
    <lineage>
        <taxon>Eukaryota</taxon>
        <taxon>Viridiplantae</taxon>
        <taxon>Streptophyta</taxon>
        <taxon>Embryophyta</taxon>
        <taxon>Tracheophyta</taxon>
        <taxon>Spermatophyta</taxon>
        <taxon>Magnoliopsida</taxon>
        <taxon>eudicotyledons</taxon>
        <taxon>Gunneridae</taxon>
        <taxon>Pentapetalae</taxon>
        <taxon>rosids</taxon>
        <taxon>fabids</taxon>
        <taxon>Fabales</taxon>
        <taxon>Fabaceae</taxon>
        <taxon>Papilionoideae</taxon>
        <taxon>50 kb inversion clade</taxon>
        <taxon>genistoids sensu lato</taxon>
        <taxon>core genistoids</taxon>
        <taxon>Crotalarieae</taxon>
        <taxon>Crotalaria</taxon>
    </lineage>
</organism>
<dbReference type="AlphaFoldDB" id="A0AAN9E3N2"/>
<keyword evidence="3" id="KW-1185">Reference proteome</keyword>
<evidence type="ECO:0000313" key="3">
    <source>
        <dbReference type="Proteomes" id="UP001372338"/>
    </source>
</evidence>